<keyword evidence="3" id="KW-1185">Reference proteome</keyword>
<feature type="region of interest" description="Disordered" evidence="1">
    <location>
        <begin position="669"/>
        <end position="691"/>
    </location>
</feature>
<feature type="region of interest" description="Disordered" evidence="1">
    <location>
        <begin position="445"/>
        <end position="508"/>
    </location>
</feature>
<dbReference type="EMBL" id="ML119854">
    <property type="protein sequence ID" value="RPA72622.1"/>
    <property type="molecule type" value="Genomic_DNA"/>
</dbReference>
<dbReference type="Proteomes" id="UP000275078">
    <property type="component" value="Unassembled WGS sequence"/>
</dbReference>
<proteinExistence type="predicted"/>
<protein>
    <recommendedName>
        <fullName evidence="4">LisH domain-containing protein</fullName>
    </recommendedName>
</protein>
<evidence type="ECO:0000256" key="1">
    <source>
        <dbReference type="SAM" id="MobiDB-lite"/>
    </source>
</evidence>
<evidence type="ECO:0000313" key="2">
    <source>
        <dbReference type="EMBL" id="RPA72622.1"/>
    </source>
</evidence>
<name>A0A3N4HEG9_ASCIM</name>
<feature type="compositionally biased region" description="Polar residues" evidence="1">
    <location>
        <begin position="112"/>
        <end position="131"/>
    </location>
</feature>
<reference evidence="2 3" key="1">
    <citation type="journal article" date="2018" name="Nat. Ecol. Evol.">
        <title>Pezizomycetes genomes reveal the molecular basis of ectomycorrhizal truffle lifestyle.</title>
        <authorList>
            <person name="Murat C."/>
            <person name="Payen T."/>
            <person name="Noel B."/>
            <person name="Kuo A."/>
            <person name="Morin E."/>
            <person name="Chen J."/>
            <person name="Kohler A."/>
            <person name="Krizsan K."/>
            <person name="Balestrini R."/>
            <person name="Da Silva C."/>
            <person name="Montanini B."/>
            <person name="Hainaut M."/>
            <person name="Levati E."/>
            <person name="Barry K.W."/>
            <person name="Belfiori B."/>
            <person name="Cichocki N."/>
            <person name="Clum A."/>
            <person name="Dockter R.B."/>
            <person name="Fauchery L."/>
            <person name="Guy J."/>
            <person name="Iotti M."/>
            <person name="Le Tacon F."/>
            <person name="Lindquist E.A."/>
            <person name="Lipzen A."/>
            <person name="Malagnac F."/>
            <person name="Mello A."/>
            <person name="Molinier V."/>
            <person name="Miyauchi S."/>
            <person name="Poulain J."/>
            <person name="Riccioni C."/>
            <person name="Rubini A."/>
            <person name="Sitrit Y."/>
            <person name="Splivallo R."/>
            <person name="Traeger S."/>
            <person name="Wang M."/>
            <person name="Zifcakova L."/>
            <person name="Wipf D."/>
            <person name="Zambonelli A."/>
            <person name="Paolocci F."/>
            <person name="Nowrousian M."/>
            <person name="Ottonello S."/>
            <person name="Baldrian P."/>
            <person name="Spatafora J.W."/>
            <person name="Henrissat B."/>
            <person name="Nagy L.G."/>
            <person name="Aury J.M."/>
            <person name="Wincker P."/>
            <person name="Grigoriev I.V."/>
            <person name="Bonfante P."/>
            <person name="Martin F.M."/>
        </authorList>
    </citation>
    <scope>NUCLEOTIDE SEQUENCE [LARGE SCALE GENOMIC DNA]</scope>
    <source>
        <strain evidence="2 3">RN42</strain>
    </source>
</reference>
<gene>
    <name evidence="2" type="ORF">BJ508DRAFT_72211</name>
</gene>
<feature type="compositionally biased region" description="Polar residues" evidence="1">
    <location>
        <begin position="1031"/>
        <end position="1047"/>
    </location>
</feature>
<feature type="compositionally biased region" description="Basic and acidic residues" evidence="1">
    <location>
        <begin position="959"/>
        <end position="974"/>
    </location>
</feature>
<feature type="region of interest" description="Disordered" evidence="1">
    <location>
        <begin position="569"/>
        <end position="590"/>
    </location>
</feature>
<accession>A0A3N4HEG9</accession>
<feature type="region of interest" description="Disordered" evidence="1">
    <location>
        <begin position="369"/>
        <end position="400"/>
    </location>
</feature>
<feature type="region of interest" description="Disordered" evidence="1">
    <location>
        <begin position="1031"/>
        <end position="1068"/>
    </location>
</feature>
<evidence type="ECO:0000313" key="3">
    <source>
        <dbReference type="Proteomes" id="UP000275078"/>
    </source>
</evidence>
<evidence type="ECO:0008006" key="4">
    <source>
        <dbReference type="Google" id="ProtNLM"/>
    </source>
</evidence>
<feature type="compositionally biased region" description="Low complexity" evidence="1">
    <location>
        <begin position="569"/>
        <end position="583"/>
    </location>
</feature>
<feature type="compositionally biased region" description="Polar residues" evidence="1">
    <location>
        <begin position="1057"/>
        <end position="1068"/>
    </location>
</feature>
<feature type="region of interest" description="Disordered" evidence="1">
    <location>
        <begin position="939"/>
        <end position="1012"/>
    </location>
</feature>
<feature type="region of interest" description="Disordered" evidence="1">
    <location>
        <begin position="87"/>
        <end position="137"/>
    </location>
</feature>
<dbReference type="AlphaFoldDB" id="A0A3N4HEG9"/>
<sequence>MCPIFILFCFYCLFVCGFPGFLLLVYSTPLLLFMVLGRTDHLGSGRRSTVKLSLRVLESLSKPHILRLFTFHLYNITALQRPRIHNPHNIMSSDSDTHESPGKLEPTLDPPVTTNNPYDSLDDQTSTTTPASPIRNKGTMIPALLPHFMIQERLHTFDPQSTDTPALRKETDRTYEDRAASPVLEKRFPVLTFLEKGRVKGKGKVGELKKSRSGEEMEDGEKGEEVVVGCEEDWALKTEEEDDEVVEEDWVLVAKQKKEIVQPNGEDGALKEGDQIDVSEGLQEWPRLSRHYRRMMREVDAGERSEADVQDEWGLLVTRSIFGDAHHGGMKRKDSKWRNSEVAIVMAKKCREMKKMWLLALAKQAAGEMSDSDEIGSVENQTEVDASPAKSDQPAGIDPKQWLEFSGRVREKIKFFRTHPDLVDKFMQRSEENYQKKKALEAAGVSCEDETQSFDNATKDSDTPADPSTSTVKSWKEDTASVETHVAKDADTPARLSTLEDRLRSKLEPSKKRAMGFCTSPVKQVERRSLLSSSNCSTSEGEKNMPAAKTCVPTHRLYKTQQERILASQTNTPTPQNSPQTSPVKTKAVSKIISTSAAPSFPLASPRASKALNTPSRYSTVLAKPAPKTSSISQAIPLQKKVAVKAPSTPIGPLSKEWILPELPSRLSFPSPRKYTPSRPKAPSTPVGPLSKEWVLPELPSRLSFPSPRKHTSSQPRTLHLPSPRRYTSHRWLLSSCGMATVPSFRLRFMKSRIPSPQGGLSTGLVSRVPINKARSFPLPSSRIDAGDDWSSSCEEVLEAEQMAKMRKAEKTVGYEEVFYVEKPEIEESTPAQEKVCTTQTLNEIVSEYLLEKGYVGTDAILRHEMAEIHTRSGVSPYIGRDIVAELENNKAQQQVSTHLSCVVEEARWPVRQDCKHLENKSSTSVVLEGSACADLGNSGHEHFDDASVTVSRPGTEAGLKDELETEDGTKEDLPAFSESAEGMESADCNDMDNEPSRPEHPANVDATSSASQLDDQLHKSFFIDPVASAQDISPSSAASEATTKYETSLPGPDLESSPSTTALQDSPFTETKWPLTCVPSPRAARTFYNF</sequence>
<organism evidence="2 3">
    <name type="scientific">Ascobolus immersus RN42</name>
    <dbReference type="NCBI Taxonomy" id="1160509"/>
    <lineage>
        <taxon>Eukaryota</taxon>
        <taxon>Fungi</taxon>
        <taxon>Dikarya</taxon>
        <taxon>Ascomycota</taxon>
        <taxon>Pezizomycotina</taxon>
        <taxon>Pezizomycetes</taxon>
        <taxon>Pezizales</taxon>
        <taxon>Ascobolaceae</taxon>
        <taxon>Ascobolus</taxon>
    </lineage>
</organism>
<feature type="compositionally biased region" description="Basic and acidic residues" evidence="1">
    <location>
        <begin position="474"/>
        <end position="508"/>
    </location>
</feature>